<dbReference type="GO" id="GO:0016712">
    <property type="term" value="F:oxidoreductase activity, acting on paired donors, with incorporation or reduction of molecular oxygen, reduced flavin or flavoprotein as one donor, and incorporation of one atom of oxygen"/>
    <property type="evidence" value="ECO:0007669"/>
    <property type="project" value="TreeGrafter"/>
</dbReference>
<dbReference type="Gene3D" id="1.10.540.10">
    <property type="entry name" value="Acyl-CoA dehydrogenase/oxidase, N-terminal domain"/>
    <property type="match status" value="1"/>
</dbReference>
<dbReference type="InterPro" id="IPR046373">
    <property type="entry name" value="Acyl-CoA_Oxase/DH_mid-dom_sf"/>
</dbReference>
<dbReference type="InterPro" id="IPR013107">
    <property type="entry name" value="Acyl-CoA_DH_C"/>
</dbReference>
<dbReference type="OrthoDB" id="8531197at2"/>
<dbReference type="KEGG" id="maer:DAI18_05990"/>
<dbReference type="STRING" id="1122240.GCA_000620105_01252"/>
<feature type="domain" description="Acyl-CoA dehydrogenase/oxidase N-terminal" evidence="3">
    <location>
        <begin position="38"/>
        <end position="138"/>
    </location>
</feature>
<feature type="domain" description="Acyl-CoA dehydrogenase C-terminal" evidence="4">
    <location>
        <begin position="258"/>
        <end position="392"/>
    </location>
</feature>
<keyword evidence="6" id="KW-1185">Reference proteome</keyword>
<evidence type="ECO:0000259" key="4">
    <source>
        <dbReference type="Pfam" id="PF08028"/>
    </source>
</evidence>
<sequence length="417" mass="44787">MSVPLHPPVPGVVSTRLPTVPDPAGVHRITSDAEAIEVARALAAVFADGASDRDRHRRLPWDELDRYSASGLGGITVPREYGGAAVSHVTLAEVFRILCAADPALGQIPQNQFGVLAVVAELASDAQKRRIYADVLAGKRLGNAGPERGTRTIAVQTTRLSRTPLGLRLSGTRAYSTGALFAHWIPTRALDDDERPILVLVPRERAGVSVIDDWSAFGQRTTASGTVVFDGVAIDDELVLPAWQLADRPGLTGPVSQLIQAAIDAGIAHAALEDAKTFVREHSRPWVDASVARASDDPHLIHDVGRLTIDLHAAEALLADAGETLDRIAAGPVTADSSARASVAVAEAKILTTEIALAASEKLFELAGSAASRSTHNLDRHWRNARTHTLHDPVRWKYHLVGNYYLNRALPARHQWN</sequence>
<dbReference type="Proteomes" id="UP000244173">
    <property type="component" value="Chromosome"/>
</dbReference>
<keyword evidence="1" id="KW-0560">Oxidoreductase</keyword>
<dbReference type="Gene3D" id="1.20.140.10">
    <property type="entry name" value="Butyryl-CoA Dehydrogenase, subunit A, domain 3"/>
    <property type="match status" value="1"/>
</dbReference>
<dbReference type="GO" id="GO:0050660">
    <property type="term" value="F:flavin adenine dinucleotide binding"/>
    <property type="evidence" value="ECO:0007669"/>
    <property type="project" value="InterPro"/>
</dbReference>
<dbReference type="InterPro" id="IPR013786">
    <property type="entry name" value="AcylCoA_DH/ox_N"/>
</dbReference>
<dbReference type="GO" id="GO:0003995">
    <property type="term" value="F:acyl-CoA dehydrogenase activity"/>
    <property type="evidence" value="ECO:0007669"/>
    <property type="project" value="TreeGrafter"/>
</dbReference>
<gene>
    <name evidence="5" type="ORF">DAI18_05990</name>
</gene>
<protein>
    <submittedName>
        <fullName evidence="5">SfnB family sulfur acquisition oxidoreductase</fullName>
    </submittedName>
</protein>
<dbReference type="AlphaFoldDB" id="A0A2S0P8I8"/>
<dbReference type="InterPro" id="IPR036250">
    <property type="entry name" value="AcylCo_DH-like_C"/>
</dbReference>
<evidence type="ECO:0000313" key="6">
    <source>
        <dbReference type="Proteomes" id="UP000244173"/>
    </source>
</evidence>
<dbReference type="Gene3D" id="2.40.110.10">
    <property type="entry name" value="Butyryl-CoA Dehydrogenase, subunit A, domain 2"/>
    <property type="match status" value="1"/>
</dbReference>
<dbReference type="EMBL" id="CP028519">
    <property type="protein sequence ID" value="AVY93645.1"/>
    <property type="molecule type" value="Genomic_DNA"/>
</dbReference>
<accession>A0A2S0P8I8</accession>
<dbReference type="SUPFAM" id="SSF47203">
    <property type="entry name" value="Acyl-CoA dehydrogenase C-terminal domain-like"/>
    <property type="match status" value="1"/>
</dbReference>
<dbReference type="PANTHER" id="PTHR48083:SF19">
    <property type="entry name" value="FLAVIN-DEPENDENT MONOOXYGENASE, OXYGENASE SUBUNIT HSAA"/>
    <property type="match status" value="1"/>
</dbReference>
<dbReference type="GO" id="GO:0033539">
    <property type="term" value="P:fatty acid beta-oxidation using acyl-CoA dehydrogenase"/>
    <property type="evidence" value="ECO:0007669"/>
    <property type="project" value="TreeGrafter"/>
</dbReference>
<evidence type="ECO:0000313" key="5">
    <source>
        <dbReference type="EMBL" id="AVY93645.1"/>
    </source>
</evidence>
<dbReference type="PIRSF" id="PIRSF016578">
    <property type="entry name" value="HsaA"/>
    <property type="match status" value="1"/>
</dbReference>
<dbReference type="InterPro" id="IPR009100">
    <property type="entry name" value="AcylCoA_DH/oxidase_NM_dom_sf"/>
</dbReference>
<name>A0A2S0P8I8_9NEIS</name>
<organism evidence="5 6">
    <name type="scientific">Microvirgula aerodenitrificans</name>
    <dbReference type="NCBI Taxonomy" id="57480"/>
    <lineage>
        <taxon>Bacteria</taxon>
        <taxon>Pseudomonadati</taxon>
        <taxon>Pseudomonadota</taxon>
        <taxon>Betaproteobacteria</taxon>
        <taxon>Neisseriales</taxon>
        <taxon>Aquaspirillaceae</taxon>
        <taxon>Microvirgula</taxon>
    </lineage>
</organism>
<dbReference type="PANTHER" id="PTHR48083">
    <property type="entry name" value="MEDIUM-CHAIN SPECIFIC ACYL-COA DEHYDROGENASE, MITOCHONDRIAL-RELATED"/>
    <property type="match status" value="1"/>
</dbReference>
<evidence type="ECO:0000256" key="2">
    <source>
        <dbReference type="ARBA" id="ARBA00049661"/>
    </source>
</evidence>
<evidence type="ECO:0000256" key="1">
    <source>
        <dbReference type="ARBA" id="ARBA00023002"/>
    </source>
</evidence>
<proteinExistence type="inferred from homology"/>
<evidence type="ECO:0000259" key="3">
    <source>
        <dbReference type="Pfam" id="PF02771"/>
    </source>
</evidence>
<dbReference type="Pfam" id="PF08028">
    <property type="entry name" value="Acyl-CoA_dh_2"/>
    <property type="match status" value="1"/>
</dbReference>
<comment type="similarity">
    <text evidence="2">Belongs to the HpaH/HsaA monooxygenase family.</text>
</comment>
<reference evidence="5 6" key="1">
    <citation type="submission" date="2018-04" db="EMBL/GenBank/DDBJ databases">
        <title>Denitrifier Microvirgula.</title>
        <authorList>
            <person name="Anderson E."/>
            <person name="Jang J."/>
            <person name="Ishii S."/>
        </authorList>
    </citation>
    <scope>NUCLEOTIDE SEQUENCE [LARGE SCALE GENOMIC DNA]</scope>
    <source>
        <strain evidence="5 6">BE2.4</strain>
    </source>
</reference>
<dbReference type="InterPro" id="IPR050741">
    <property type="entry name" value="Acyl-CoA_dehydrogenase"/>
</dbReference>
<dbReference type="SUPFAM" id="SSF56645">
    <property type="entry name" value="Acyl-CoA dehydrogenase NM domain-like"/>
    <property type="match status" value="1"/>
</dbReference>
<dbReference type="RefSeq" id="WP_107888924.1">
    <property type="nucleotide sequence ID" value="NZ_CP028519.1"/>
</dbReference>
<dbReference type="InterPro" id="IPR037069">
    <property type="entry name" value="AcylCoA_DH/ox_N_sf"/>
</dbReference>
<dbReference type="InterPro" id="IPR023922">
    <property type="entry name" value="S04_starv_induced_SfnB"/>
</dbReference>
<dbReference type="GO" id="GO:0005737">
    <property type="term" value="C:cytoplasm"/>
    <property type="evidence" value="ECO:0007669"/>
    <property type="project" value="TreeGrafter"/>
</dbReference>
<dbReference type="NCBIfam" id="TIGR04022">
    <property type="entry name" value="sulfur_SfnB"/>
    <property type="match status" value="1"/>
</dbReference>
<dbReference type="Pfam" id="PF02771">
    <property type="entry name" value="Acyl-CoA_dh_N"/>
    <property type="match status" value="1"/>
</dbReference>